<proteinExistence type="predicted"/>
<protein>
    <submittedName>
        <fullName evidence="1">Uncharacterized protein</fullName>
    </submittedName>
</protein>
<name>A0A248UIH8_9HYPH</name>
<dbReference type="KEGG" id="och:CES85_1601"/>
<reference evidence="1 2" key="1">
    <citation type="submission" date="2017-07" db="EMBL/GenBank/DDBJ databases">
        <title>Phylogenetic study on the rhizospheric bacterium Ochrobactrum sp. A44.</title>
        <authorList>
            <person name="Krzyzanowska D.M."/>
            <person name="Ossowicki A."/>
            <person name="Rajewska M."/>
            <person name="Maciag T."/>
            <person name="Kaczynski Z."/>
            <person name="Czerwicka M."/>
            <person name="Jafra S."/>
        </authorList>
    </citation>
    <scope>NUCLEOTIDE SEQUENCE [LARGE SCALE GENOMIC DNA]</scope>
    <source>
        <strain evidence="1 2">A44</strain>
    </source>
</reference>
<evidence type="ECO:0000313" key="1">
    <source>
        <dbReference type="EMBL" id="ASV86535.1"/>
    </source>
</evidence>
<sequence length="57" mass="6671">MACHKARRLHELKSANGEKAEPQGNCCWVCRRNRARKQISSRKMRCVFVIHAARYLT</sequence>
<dbReference type="AlphaFoldDB" id="A0A248UIH8"/>
<evidence type="ECO:0000313" key="2">
    <source>
        <dbReference type="Proteomes" id="UP000215256"/>
    </source>
</evidence>
<dbReference type="Proteomes" id="UP000215256">
    <property type="component" value="Chromosome 1"/>
</dbReference>
<accession>A0A248UIH8</accession>
<gene>
    <name evidence="1" type="ORF">CES85_1601</name>
</gene>
<dbReference type="EMBL" id="CP022604">
    <property type="protein sequence ID" value="ASV86535.1"/>
    <property type="molecule type" value="Genomic_DNA"/>
</dbReference>
<organism evidence="1 2">
    <name type="scientific">Ochrobactrum quorumnocens</name>
    <dbReference type="NCBI Taxonomy" id="271865"/>
    <lineage>
        <taxon>Bacteria</taxon>
        <taxon>Pseudomonadati</taxon>
        <taxon>Pseudomonadota</taxon>
        <taxon>Alphaproteobacteria</taxon>
        <taxon>Hyphomicrobiales</taxon>
        <taxon>Brucellaceae</taxon>
        <taxon>Brucella/Ochrobactrum group</taxon>
        <taxon>Ochrobactrum</taxon>
    </lineage>
</organism>